<evidence type="ECO:0000256" key="5">
    <source>
        <dbReference type="ARBA" id="ARBA00023136"/>
    </source>
</evidence>
<dbReference type="CDD" id="cd06550">
    <property type="entry name" value="TM_ABC_iron-siderophores_like"/>
    <property type="match status" value="1"/>
</dbReference>
<dbReference type="Gene3D" id="1.10.3470.10">
    <property type="entry name" value="ABC transporter involved in vitamin B12 uptake, BtuC"/>
    <property type="match status" value="1"/>
</dbReference>
<evidence type="ECO:0000256" key="2">
    <source>
        <dbReference type="ARBA" id="ARBA00008034"/>
    </source>
</evidence>
<comment type="similarity">
    <text evidence="2 6">Belongs to the ABC-3 integral membrane protein family.</text>
</comment>
<feature type="transmembrane region" description="Helical" evidence="7">
    <location>
        <begin position="17"/>
        <end position="37"/>
    </location>
</feature>
<evidence type="ECO:0000256" key="1">
    <source>
        <dbReference type="ARBA" id="ARBA00004141"/>
    </source>
</evidence>
<keyword evidence="6" id="KW-0813">Transport</keyword>
<protein>
    <submittedName>
        <fullName evidence="8">Zinc transport system permease protein</fullName>
    </submittedName>
</protein>
<dbReference type="GO" id="GO:0055085">
    <property type="term" value="P:transmembrane transport"/>
    <property type="evidence" value="ECO:0007669"/>
    <property type="project" value="InterPro"/>
</dbReference>
<dbReference type="AlphaFoldDB" id="A0A660L4S8"/>
<gene>
    <name evidence="8" type="ORF">C7438_0579</name>
</gene>
<feature type="transmembrane region" description="Helical" evidence="7">
    <location>
        <begin position="46"/>
        <end position="68"/>
    </location>
</feature>
<keyword evidence="5 7" id="KW-0472">Membrane</keyword>
<organism evidence="8 9">
    <name type="scientific">Brockia lithotrophica</name>
    <dbReference type="NCBI Taxonomy" id="933949"/>
    <lineage>
        <taxon>Bacteria</taxon>
        <taxon>Bacillati</taxon>
        <taxon>Bacillota</taxon>
        <taxon>Bacilli</taxon>
        <taxon>Bacillales</taxon>
        <taxon>Bacillales Family X. Incertae Sedis</taxon>
        <taxon>Brockia</taxon>
    </lineage>
</organism>
<feature type="transmembrane region" description="Helical" evidence="7">
    <location>
        <begin position="103"/>
        <end position="124"/>
    </location>
</feature>
<name>A0A660L4S8_9BACL</name>
<feature type="transmembrane region" description="Helical" evidence="7">
    <location>
        <begin position="254"/>
        <end position="274"/>
    </location>
</feature>
<accession>A0A660L4S8</accession>
<dbReference type="RefSeq" id="WP_121443809.1">
    <property type="nucleotide sequence ID" value="NZ_RBIJ01000001.1"/>
</dbReference>
<dbReference type="GO" id="GO:0010043">
    <property type="term" value="P:response to zinc ion"/>
    <property type="evidence" value="ECO:0007669"/>
    <property type="project" value="TreeGrafter"/>
</dbReference>
<evidence type="ECO:0000256" key="4">
    <source>
        <dbReference type="ARBA" id="ARBA00022989"/>
    </source>
</evidence>
<dbReference type="InterPro" id="IPR037294">
    <property type="entry name" value="ABC_BtuC-like"/>
</dbReference>
<proteinExistence type="inferred from homology"/>
<keyword evidence="4 7" id="KW-1133">Transmembrane helix</keyword>
<evidence type="ECO:0000313" key="8">
    <source>
        <dbReference type="EMBL" id="RKQ88926.1"/>
    </source>
</evidence>
<evidence type="ECO:0000256" key="6">
    <source>
        <dbReference type="RuleBase" id="RU003943"/>
    </source>
</evidence>
<dbReference type="EMBL" id="RBIJ01000001">
    <property type="protein sequence ID" value="RKQ88926.1"/>
    <property type="molecule type" value="Genomic_DNA"/>
</dbReference>
<dbReference type="Pfam" id="PF00950">
    <property type="entry name" value="ABC-3"/>
    <property type="match status" value="1"/>
</dbReference>
<dbReference type="GO" id="GO:0043190">
    <property type="term" value="C:ATP-binding cassette (ABC) transporter complex"/>
    <property type="evidence" value="ECO:0007669"/>
    <property type="project" value="InterPro"/>
</dbReference>
<feature type="transmembrane region" description="Helical" evidence="7">
    <location>
        <begin position="144"/>
        <end position="162"/>
    </location>
</feature>
<sequence>MREFLEALLTYRFLQNALLGGLLTGFVAPLIGTFVLVRRLPVIADALAHIALPGVATGIILASTYPWFAHIDPVYFGMLFALLAMLFIEKLRGAYRSYSEIAIPIALSTGVGFGVVLLSIVRGLNVDVFDLLFGNILSVTSADLYRMAFASAAILFLVVLFYKELLFLSFDEDTARVSGVPAEFVNFLFAVLLALVIGVALNVVGMLLVSALITLPVATAVRLARSFKETILLSVLFGEWAVLTGTVLSYTYNLATGGTIVLVAALTLLFVLTGEGLGKRLRRRTTGEAPRPLVRSANVPLSRDDEGVASFEASRGLVRLSPLGPSNGEAADGKGG</sequence>
<feature type="transmembrane region" description="Helical" evidence="7">
    <location>
        <begin position="74"/>
        <end position="91"/>
    </location>
</feature>
<keyword evidence="3 6" id="KW-0812">Transmembrane</keyword>
<dbReference type="Proteomes" id="UP000267019">
    <property type="component" value="Unassembled WGS sequence"/>
</dbReference>
<dbReference type="PANTHER" id="PTHR30477">
    <property type="entry name" value="ABC-TRANSPORTER METAL-BINDING PROTEIN"/>
    <property type="match status" value="1"/>
</dbReference>
<reference evidence="8 9" key="1">
    <citation type="submission" date="2018-10" db="EMBL/GenBank/DDBJ databases">
        <title>Genomic Encyclopedia of Type Strains, Phase IV (KMG-IV): sequencing the most valuable type-strain genomes for metagenomic binning, comparative biology and taxonomic classification.</title>
        <authorList>
            <person name="Goeker M."/>
        </authorList>
    </citation>
    <scope>NUCLEOTIDE SEQUENCE [LARGE SCALE GENOMIC DNA]</scope>
    <source>
        <strain evidence="8 9">DSM 22653</strain>
    </source>
</reference>
<evidence type="ECO:0000313" key="9">
    <source>
        <dbReference type="Proteomes" id="UP000267019"/>
    </source>
</evidence>
<feature type="transmembrane region" description="Helical" evidence="7">
    <location>
        <begin position="183"/>
        <end position="201"/>
    </location>
</feature>
<dbReference type="PANTHER" id="PTHR30477:SF22">
    <property type="entry name" value="METAL ABC TRANSPORTER PERMEASE"/>
    <property type="match status" value="1"/>
</dbReference>
<evidence type="ECO:0000256" key="7">
    <source>
        <dbReference type="SAM" id="Phobius"/>
    </source>
</evidence>
<evidence type="ECO:0000256" key="3">
    <source>
        <dbReference type="ARBA" id="ARBA00022692"/>
    </source>
</evidence>
<dbReference type="InterPro" id="IPR001626">
    <property type="entry name" value="ABC_TroCD"/>
</dbReference>
<dbReference type="OrthoDB" id="9798540at2"/>
<keyword evidence="9" id="KW-1185">Reference proteome</keyword>
<dbReference type="SUPFAM" id="SSF81345">
    <property type="entry name" value="ABC transporter involved in vitamin B12 uptake, BtuC"/>
    <property type="match status" value="1"/>
</dbReference>
<comment type="caution">
    <text evidence="8">The sequence shown here is derived from an EMBL/GenBank/DDBJ whole genome shotgun (WGS) entry which is preliminary data.</text>
</comment>
<comment type="subcellular location">
    <subcellularLocation>
        <location evidence="6">Cell membrane</location>
        <topology evidence="6">Multi-pass membrane protein</topology>
    </subcellularLocation>
    <subcellularLocation>
        <location evidence="1">Membrane</location>
        <topology evidence="1">Multi-pass membrane protein</topology>
    </subcellularLocation>
</comment>